<organism evidence="1 2">
    <name type="scientific">Mycena metata</name>
    <dbReference type="NCBI Taxonomy" id="1033252"/>
    <lineage>
        <taxon>Eukaryota</taxon>
        <taxon>Fungi</taxon>
        <taxon>Dikarya</taxon>
        <taxon>Basidiomycota</taxon>
        <taxon>Agaricomycotina</taxon>
        <taxon>Agaricomycetes</taxon>
        <taxon>Agaricomycetidae</taxon>
        <taxon>Agaricales</taxon>
        <taxon>Marasmiineae</taxon>
        <taxon>Mycenaceae</taxon>
        <taxon>Mycena</taxon>
    </lineage>
</organism>
<name>A0AAD7MPF2_9AGAR</name>
<dbReference type="EMBL" id="JARKIB010000189">
    <property type="protein sequence ID" value="KAJ7726102.1"/>
    <property type="molecule type" value="Genomic_DNA"/>
</dbReference>
<sequence>MGWILSIRKMRCSRGRGLDESSGVSRAKEGKISLVMRLMGSPEGSGTPVNDSLQTGGLEDAQGNTILSPGRDISIRERTELPAALNIIDDLAKGVPEGGVVSELIEEQLSTRAQGRESTESTAAVNQEMNVEHGNSSRRLWRELDPNFGIQVSFGIVTQSPRPSQAVTSLLFAPHHLLSQPTELRRDETGIGNKLQPAGETLPWTVLSVNTAKYSAVPNYFEINLRRVFQIFKDSGDMLVKNILDVKSPTSGAFEMQASSELDSADLLIAGCLESKCCCYLNV</sequence>
<keyword evidence="2" id="KW-1185">Reference proteome</keyword>
<reference evidence="1" key="1">
    <citation type="submission" date="2023-03" db="EMBL/GenBank/DDBJ databases">
        <title>Massive genome expansion in bonnet fungi (Mycena s.s.) driven by repeated elements and novel gene families across ecological guilds.</title>
        <authorList>
            <consortium name="Lawrence Berkeley National Laboratory"/>
            <person name="Harder C.B."/>
            <person name="Miyauchi S."/>
            <person name="Viragh M."/>
            <person name="Kuo A."/>
            <person name="Thoen E."/>
            <person name="Andreopoulos B."/>
            <person name="Lu D."/>
            <person name="Skrede I."/>
            <person name="Drula E."/>
            <person name="Henrissat B."/>
            <person name="Morin E."/>
            <person name="Kohler A."/>
            <person name="Barry K."/>
            <person name="LaButti K."/>
            <person name="Morin E."/>
            <person name="Salamov A."/>
            <person name="Lipzen A."/>
            <person name="Mereny Z."/>
            <person name="Hegedus B."/>
            <person name="Baldrian P."/>
            <person name="Stursova M."/>
            <person name="Weitz H."/>
            <person name="Taylor A."/>
            <person name="Grigoriev I.V."/>
            <person name="Nagy L.G."/>
            <person name="Martin F."/>
            <person name="Kauserud H."/>
        </authorList>
    </citation>
    <scope>NUCLEOTIDE SEQUENCE</scope>
    <source>
        <strain evidence="1">CBHHK182m</strain>
    </source>
</reference>
<evidence type="ECO:0000313" key="2">
    <source>
        <dbReference type="Proteomes" id="UP001215598"/>
    </source>
</evidence>
<evidence type="ECO:0000313" key="1">
    <source>
        <dbReference type="EMBL" id="KAJ7726102.1"/>
    </source>
</evidence>
<protein>
    <submittedName>
        <fullName evidence="1">Uncharacterized protein</fullName>
    </submittedName>
</protein>
<dbReference type="Proteomes" id="UP001215598">
    <property type="component" value="Unassembled WGS sequence"/>
</dbReference>
<accession>A0AAD7MPF2</accession>
<proteinExistence type="predicted"/>
<dbReference type="AlphaFoldDB" id="A0AAD7MPF2"/>
<gene>
    <name evidence="1" type="ORF">B0H16DRAFT_1698127</name>
</gene>
<comment type="caution">
    <text evidence="1">The sequence shown here is derived from an EMBL/GenBank/DDBJ whole genome shotgun (WGS) entry which is preliminary data.</text>
</comment>